<keyword evidence="4" id="KW-0418">Kinase</keyword>
<gene>
    <name evidence="9" type="ORF">WJX73_006910</name>
</gene>
<comment type="caution">
    <text evidence="9">The sequence shown here is derived from an EMBL/GenBank/DDBJ whole genome shotgun (WGS) entry which is preliminary data.</text>
</comment>
<feature type="region of interest" description="Disordered" evidence="7">
    <location>
        <begin position="358"/>
        <end position="411"/>
    </location>
</feature>
<organism evidence="9 10">
    <name type="scientific">Symbiochloris irregularis</name>
    <dbReference type="NCBI Taxonomy" id="706552"/>
    <lineage>
        <taxon>Eukaryota</taxon>
        <taxon>Viridiplantae</taxon>
        <taxon>Chlorophyta</taxon>
        <taxon>core chlorophytes</taxon>
        <taxon>Trebouxiophyceae</taxon>
        <taxon>Trebouxiales</taxon>
        <taxon>Trebouxiaceae</taxon>
        <taxon>Symbiochloris</taxon>
    </lineage>
</organism>
<feature type="binding site" evidence="6">
    <location>
        <position position="89"/>
    </location>
    <ligand>
        <name>ATP</name>
        <dbReference type="ChEBI" id="CHEBI:30616"/>
    </ligand>
</feature>
<dbReference type="Proteomes" id="UP001465755">
    <property type="component" value="Unassembled WGS sequence"/>
</dbReference>
<evidence type="ECO:0000256" key="3">
    <source>
        <dbReference type="ARBA" id="ARBA00022741"/>
    </source>
</evidence>
<keyword evidence="2" id="KW-0808">Transferase</keyword>
<keyword evidence="3 6" id="KW-0547">Nucleotide-binding</keyword>
<dbReference type="Gene3D" id="3.30.200.20">
    <property type="entry name" value="Phosphorylase Kinase, domain 1"/>
    <property type="match status" value="1"/>
</dbReference>
<dbReference type="InterPro" id="IPR011009">
    <property type="entry name" value="Kinase-like_dom_sf"/>
</dbReference>
<evidence type="ECO:0000256" key="5">
    <source>
        <dbReference type="ARBA" id="ARBA00022840"/>
    </source>
</evidence>
<dbReference type="Gene3D" id="1.10.510.10">
    <property type="entry name" value="Transferase(Phosphotransferase) domain 1"/>
    <property type="match status" value="1"/>
</dbReference>
<evidence type="ECO:0000256" key="1">
    <source>
        <dbReference type="ARBA" id="ARBA00022527"/>
    </source>
</evidence>
<keyword evidence="1" id="KW-0723">Serine/threonine-protein kinase</keyword>
<dbReference type="GO" id="GO:0005524">
    <property type="term" value="F:ATP binding"/>
    <property type="evidence" value="ECO:0007669"/>
    <property type="project" value="UniProtKB-KW"/>
</dbReference>
<dbReference type="PROSITE" id="PS50011">
    <property type="entry name" value="PROTEIN_KINASE_DOM"/>
    <property type="match status" value="1"/>
</dbReference>
<dbReference type="GO" id="GO:0004674">
    <property type="term" value="F:protein serine/threonine kinase activity"/>
    <property type="evidence" value="ECO:0007669"/>
    <property type="project" value="UniProtKB-KW"/>
</dbReference>
<evidence type="ECO:0000259" key="8">
    <source>
        <dbReference type="PROSITE" id="PS50011"/>
    </source>
</evidence>
<dbReference type="Pfam" id="PF00069">
    <property type="entry name" value="Pkinase"/>
    <property type="match status" value="1"/>
</dbReference>
<name>A0AAW1P804_9CHLO</name>
<evidence type="ECO:0000256" key="7">
    <source>
        <dbReference type="SAM" id="MobiDB-lite"/>
    </source>
</evidence>
<dbReference type="InterPro" id="IPR030616">
    <property type="entry name" value="Aur-like"/>
</dbReference>
<feature type="compositionally biased region" description="Polar residues" evidence="7">
    <location>
        <begin position="1"/>
        <end position="19"/>
    </location>
</feature>
<sequence>MGACVSQSSKQAPDSQRTQASSGNSAAASAKRSGPAPSSAGSSAAGSKYGRYGSKAYTVVKDLEASQDSHTSSLRLMRNNTTNELVAAKWVPREAGAALSRATEREIINHRRLRHPNIVCFREVYTTDSHLVIVMEYVAGGRFENMLSNQGALPEKEARRYFGQLIDAVAYCHEQGVFHRALNMGNLLVEPQPSGPAVLKVSDFAYSKNALLDSRPKTMIGDLTYTCPELLLGLRVDDGNDTGRSADVWACGVILYKMLTGLLPFRDSDKPNQLTRGAAQNIVNVQWSMPADVQVSPNCLDLLNHIFVKDPKGRLDAIAIKQHPWFTAQPESPAVKMPLPPERQTVSEIQAIIERARKRRQEMMDRQKSARSNSNSNGTTNGHHSSHRDRGTSSINSASSSRSRSGHRDSR</sequence>
<feature type="compositionally biased region" description="Low complexity" evidence="7">
    <location>
        <begin position="20"/>
        <end position="48"/>
    </location>
</feature>
<evidence type="ECO:0000256" key="2">
    <source>
        <dbReference type="ARBA" id="ARBA00022679"/>
    </source>
</evidence>
<feature type="compositionally biased region" description="Low complexity" evidence="7">
    <location>
        <begin position="372"/>
        <end position="383"/>
    </location>
</feature>
<keyword evidence="5 6" id="KW-0067">ATP-binding</keyword>
<feature type="compositionally biased region" description="Low complexity" evidence="7">
    <location>
        <begin position="393"/>
        <end position="403"/>
    </location>
</feature>
<accession>A0AAW1P804</accession>
<evidence type="ECO:0000256" key="4">
    <source>
        <dbReference type="ARBA" id="ARBA00022777"/>
    </source>
</evidence>
<feature type="binding site" evidence="6">
    <location>
        <position position="203"/>
    </location>
    <ligand>
        <name>ATP</name>
        <dbReference type="ChEBI" id="CHEBI:30616"/>
    </ligand>
</feature>
<dbReference type="AlphaFoldDB" id="A0AAW1P804"/>
<evidence type="ECO:0000313" key="9">
    <source>
        <dbReference type="EMBL" id="KAK9804478.1"/>
    </source>
</evidence>
<dbReference type="EMBL" id="JALJOQ010000051">
    <property type="protein sequence ID" value="KAK9804478.1"/>
    <property type="molecule type" value="Genomic_DNA"/>
</dbReference>
<dbReference type="SUPFAM" id="SSF56112">
    <property type="entry name" value="Protein kinase-like (PK-like)"/>
    <property type="match status" value="1"/>
</dbReference>
<protein>
    <recommendedName>
        <fullName evidence="8">Protein kinase domain-containing protein</fullName>
    </recommendedName>
</protein>
<keyword evidence="10" id="KW-1185">Reference proteome</keyword>
<feature type="region of interest" description="Disordered" evidence="7">
    <location>
        <begin position="1"/>
        <end position="48"/>
    </location>
</feature>
<evidence type="ECO:0000256" key="6">
    <source>
        <dbReference type="PIRSR" id="PIRSR630616-2"/>
    </source>
</evidence>
<feature type="domain" description="Protein kinase" evidence="8">
    <location>
        <begin position="46"/>
        <end position="326"/>
    </location>
</feature>
<proteinExistence type="predicted"/>
<evidence type="ECO:0000313" key="10">
    <source>
        <dbReference type="Proteomes" id="UP001465755"/>
    </source>
</evidence>
<reference evidence="9 10" key="1">
    <citation type="journal article" date="2024" name="Nat. Commun.">
        <title>Phylogenomics reveals the evolutionary origins of lichenization in chlorophyte algae.</title>
        <authorList>
            <person name="Puginier C."/>
            <person name="Libourel C."/>
            <person name="Otte J."/>
            <person name="Skaloud P."/>
            <person name="Haon M."/>
            <person name="Grisel S."/>
            <person name="Petersen M."/>
            <person name="Berrin J.G."/>
            <person name="Delaux P.M."/>
            <person name="Dal Grande F."/>
            <person name="Keller J."/>
        </authorList>
    </citation>
    <scope>NUCLEOTIDE SEQUENCE [LARGE SCALE GENOMIC DNA]</scope>
    <source>
        <strain evidence="9 10">SAG 2036</strain>
    </source>
</reference>
<dbReference type="PANTHER" id="PTHR24350">
    <property type="entry name" value="SERINE/THREONINE-PROTEIN KINASE IAL-RELATED"/>
    <property type="match status" value="1"/>
</dbReference>
<dbReference type="InterPro" id="IPR000719">
    <property type="entry name" value="Prot_kinase_dom"/>
</dbReference>